<gene>
    <name evidence="3" type="ORF">CBF27_04710</name>
</gene>
<comment type="caution">
    <text evidence="3">The sequence shown here is derived from an EMBL/GenBank/DDBJ whole genome shotgun (WGS) entry which is preliminary data.</text>
</comment>
<feature type="signal peptide" evidence="1">
    <location>
        <begin position="1"/>
        <end position="21"/>
    </location>
</feature>
<feature type="chain" id="PRO_5038574881" evidence="1">
    <location>
        <begin position="22"/>
        <end position="337"/>
    </location>
</feature>
<sequence length="337" mass="37390">MDKLKKYILPIGLLLSFLLLTGCSSEPSSSGNKKNKQITLILDYIPNTNHSGIYVAQEKGYYADKGIDLNIIEPGDDSTSLALLGAGKGEFALSYQEDLTYATASKNPIPVKAVATVLQHNTSGFVALKSSGITSPKDFEDRVYAGWQSPSEEATLKAVMTKSGADYNKLTTVGDAGAGTGDLGKNVDIKWFFEGWDYTKAVMDGVELNYMPLNKLDDRLDFYTPILLTTDKLIDSDPELIQDFVDATKKGYLYAIEHSDESAEILHQASPDQDLAFLKQSQAFVSTHYTDTPESWGVMSQDVWDNYTDFMVEYQLIDHKIPAEQMFTNQFISKEDK</sequence>
<dbReference type="Proteomes" id="UP000286773">
    <property type="component" value="Unassembled WGS sequence"/>
</dbReference>
<feature type="domain" description="SsuA/THI5-like" evidence="2">
    <location>
        <begin position="47"/>
        <end position="261"/>
    </location>
</feature>
<name>A0A430AXR2_9ENTE</name>
<dbReference type="AlphaFoldDB" id="A0A430AXR2"/>
<dbReference type="Gene3D" id="3.40.190.10">
    <property type="entry name" value="Periplasmic binding protein-like II"/>
    <property type="match status" value="2"/>
</dbReference>
<evidence type="ECO:0000313" key="3">
    <source>
        <dbReference type="EMBL" id="RSU12843.1"/>
    </source>
</evidence>
<protein>
    <submittedName>
        <fullName evidence="3">ABC transporter substrate-binding protein</fullName>
    </submittedName>
</protein>
<keyword evidence="1" id="KW-0732">Signal</keyword>
<keyword evidence="4" id="KW-1185">Reference proteome</keyword>
<dbReference type="InterPro" id="IPR015168">
    <property type="entry name" value="SsuA/THI5"/>
</dbReference>
<evidence type="ECO:0000259" key="2">
    <source>
        <dbReference type="Pfam" id="PF09084"/>
    </source>
</evidence>
<dbReference type="OrthoDB" id="9815602at2"/>
<dbReference type="EMBL" id="NGKC01000004">
    <property type="protein sequence ID" value="RSU12843.1"/>
    <property type="molecule type" value="Genomic_DNA"/>
</dbReference>
<dbReference type="SUPFAM" id="SSF53850">
    <property type="entry name" value="Periplasmic binding protein-like II"/>
    <property type="match status" value="1"/>
</dbReference>
<evidence type="ECO:0000313" key="4">
    <source>
        <dbReference type="Proteomes" id="UP000286773"/>
    </source>
</evidence>
<dbReference type="Pfam" id="PF09084">
    <property type="entry name" value="NMT1"/>
    <property type="match status" value="1"/>
</dbReference>
<dbReference type="RefSeq" id="WP_126812908.1">
    <property type="nucleotide sequence ID" value="NZ_NGKC01000004.1"/>
</dbReference>
<accession>A0A430AXR2</accession>
<organism evidence="3 4">
    <name type="scientific">Vagococcus acidifermentans</name>
    <dbReference type="NCBI Taxonomy" id="564710"/>
    <lineage>
        <taxon>Bacteria</taxon>
        <taxon>Bacillati</taxon>
        <taxon>Bacillota</taxon>
        <taxon>Bacilli</taxon>
        <taxon>Lactobacillales</taxon>
        <taxon>Enterococcaceae</taxon>
        <taxon>Vagococcus</taxon>
    </lineage>
</organism>
<dbReference type="GO" id="GO:0009228">
    <property type="term" value="P:thiamine biosynthetic process"/>
    <property type="evidence" value="ECO:0007669"/>
    <property type="project" value="InterPro"/>
</dbReference>
<dbReference type="InterPro" id="IPR027939">
    <property type="entry name" value="NMT1/THI5"/>
</dbReference>
<dbReference type="PROSITE" id="PS51257">
    <property type="entry name" value="PROKAR_LIPOPROTEIN"/>
    <property type="match status" value="1"/>
</dbReference>
<dbReference type="PANTHER" id="PTHR31528">
    <property type="entry name" value="4-AMINO-5-HYDROXYMETHYL-2-METHYLPYRIMIDINE PHOSPHATE SYNTHASE THI11-RELATED"/>
    <property type="match status" value="1"/>
</dbReference>
<dbReference type="PANTHER" id="PTHR31528:SF3">
    <property type="entry name" value="THIAMINE BIOSYNTHESIS PROTEIN HI_0357-RELATED"/>
    <property type="match status" value="1"/>
</dbReference>
<evidence type="ECO:0000256" key="1">
    <source>
        <dbReference type="SAM" id="SignalP"/>
    </source>
</evidence>
<reference evidence="3 4" key="1">
    <citation type="submission" date="2017-05" db="EMBL/GenBank/DDBJ databases">
        <title>Vagococcus spp. assemblies.</title>
        <authorList>
            <person name="Gulvik C.A."/>
        </authorList>
    </citation>
    <scope>NUCLEOTIDE SEQUENCE [LARGE SCALE GENOMIC DNA]</scope>
    <source>
        <strain evidence="3 4">LMG 24798</strain>
    </source>
</reference>
<proteinExistence type="predicted"/>